<dbReference type="CDD" id="cd00641">
    <property type="entry name" value="GTP_cyclohydro2"/>
    <property type="match status" value="1"/>
</dbReference>
<evidence type="ECO:0000256" key="3">
    <source>
        <dbReference type="ARBA" id="ARBA00012762"/>
    </source>
</evidence>
<reference evidence="12 13" key="1">
    <citation type="submission" date="2020-08" db="EMBL/GenBank/DDBJ databases">
        <title>Genomic Encyclopedia of Type Strains, Phase IV (KMG-IV): sequencing the most valuable type-strain genomes for metagenomic binning, comparative biology and taxonomic classification.</title>
        <authorList>
            <person name="Goeker M."/>
        </authorList>
    </citation>
    <scope>NUCLEOTIDE SEQUENCE [LARGE SCALE GENOMIC DNA]</scope>
    <source>
        <strain evidence="12 13">DSM 26723</strain>
    </source>
</reference>
<evidence type="ECO:0000256" key="5">
    <source>
        <dbReference type="ARBA" id="ARBA00022723"/>
    </source>
</evidence>
<evidence type="ECO:0000256" key="6">
    <source>
        <dbReference type="ARBA" id="ARBA00022741"/>
    </source>
</evidence>
<gene>
    <name evidence="12" type="ORF">HNQ60_001417</name>
</gene>
<comment type="pathway">
    <text evidence="2">Cofactor biosynthesis; riboflavin biosynthesis; 5-amino-6-(D-ribitylamino)uracil from GTP: step 1/4.</text>
</comment>
<keyword evidence="5" id="KW-0479">Metal-binding</keyword>
<dbReference type="Pfam" id="PF00925">
    <property type="entry name" value="GTP_cyclohydro2"/>
    <property type="match status" value="1"/>
</dbReference>
<comment type="caution">
    <text evidence="12">The sequence shown here is derived from an EMBL/GenBank/DDBJ whole genome shotgun (WGS) entry which is preliminary data.</text>
</comment>
<keyword evidence="7 12" id="KW-0378">Hydrolase</keyword>
<dbReference type="GO" id="GO:0008686">
    <property type="term" value="F:3,4-dihydroxy-2-butanone-4-phosphate synthase activity"/>
    <property type="evidence" value="ECO:0007669"/>
    <property type="project" value="TreeGrafter"/>
</dbReference>
<evidence type="ECO:0000313" key="12">
    <source>
        <dbReference type="EMBL" id="MBB6092539.1"/>
    </source>
</evidence>
<accession>A0A841HJI0</accession>
<dbReference type="PANTHER" id="PTHR21327:SF18">
    <property type="entry name" value="3,4-DIHYDROXY-2-BUTANONE 4-PHOSPHATE SYNTHASE"/>
    <property type="match status" value="1"/>
</dbReference>
<dbReference type="NCBIfam" id="NF001591">
    <property type="entry name" value="PRK00393.1"/>
    <property type="match status" value="1"/>
</dbReference>
<dbReference type="PANTHER" id="PTHR21327">
    <property type="entry name" value="GTP CYCLOHYDROLASE II-RELATED"/>
    <property type="match status" value="1"/>
</dbReference>
<keyword evidence="13" id="KW-1185">Reference proteome</keyword>
<dbReference type="InterPro" id="IPR036144">
    <property type="entry name" value="RibA-like_sf"/>
</dbReference>
<dbReference type="GO" id="GO:0005525">
    <property type="term" value="F:GTP binding"/>
    <property type="evidence" value="ECO:0007669"/>
    <property type="project" value="UniProtKB-KW"/>
</dbReference>
<dbReference type="InterPro" id="IPR000926">
    <property type="entry name" value="RibA"/>
</dbReference>
<evidence type="ECO:0000313" key="13">
    <source>
        <dbReference type="Proteomes" id="UP000588068"/>
    </source>
</evidence>
<protein>
    <recommendedName>
        <fullName evidence="3">GTP cyclohydrolase II</fullName>
        <ecNumber evidence="3">3.5.4.25</ecNumber>
    </recommendedName>
</protein>
<evidence type="ECO:0000256" key="10">
    <source>
        <dbReference type="ARBA" id="ARBA00049295"/>
    </source>
</evidence>
<feature type="domain" description="GTP cyclohydrolase II" evidence="11">
    <location>
        <begin position="89"/>
        <end position="236"/>
    </location>
</feature>
<evidence type="ECO:0000256" key="4">
    <source>
        <dbReference type="ARBA" id="ARBA00022619"/>
    </source>
</evidence>
<dbReference type="AlphaFoldDB" id="A0A841HJI0"/>
<evidence type="ECO:0000256" key="9">
    <source>
        <dbReference type="ARBA" id="ARBA00023134"/>
    </source>
</evidence>
<sequence length="274" mass="30206">MFAYIDPTVRARLVAEQKLIRIDAQGNALDPNEVPDLKQGVILNVLGPIPLPIDIGGEQRTFQWYAFVRHTELQEANRIADSLRGEGKQHLFSVLSNSMSVNSVLVLGDFRGAESPLVRVHSCCLTGDVFGSKRCECGPQLERAFQRIDAEGTGAVIYMSGHEGRGIGLWAKAVTYVLQDCGQDTYQANRSLGLPDDSRDFSDAATILLYLRGDRPVRLMSNNPRKLADLQKGGLHQIHAEKHVTGVTAANRRYLDAKRTWGHTLDPSEIGGDE</sequence>
<evidence type="ECO:0000256" key="7">
    <source>
        <dbReference type="ARBA" id="ARBA00022801"/>
    </source>
</evidence>
<comment type="catalytic activity">
    <reaction evidence="10">
        <text>GTP + 4 H2O = 2,5-diamino-6-hydroxy-4-(5-phosphoribosylamino)-pyrimidine + formate + 2 phosphate + 3 H(+)</text>
        <dbReference type="Rhea" id="RHEA:23704"/>
        <dbReference type="ChEBI" id="CHEBI:15377"/>
        <dbReference type="ChEBI" id="CHEBI:15378"/>
        <dbReference type="ChEBI" id="CHEBI:15740"/>
        <dbReference type="ChEBI" id="CHEBI:37565"/>
        <dbReference type="ChEBI" id="CHEBI:43474"/>
        <dbReference type="ChEBI" id="CHEBI:58614"/>
        <dbReference type="EC" id="3.5.4.25"/>
    </reaction>
</comment>
<dbReference type="EC" id="3.5.4.25" evidence="3"/>
<evidence type="ECO:0000259" key="11">
    <source>
        <dbReference type="Pfam" id="PF00925"/>
    </source>
</evidence>
<keyword evidence="9" id="KW-0342">GTP-binding</keyword>
<dbReference type="UniPathway" id="UPA00275"/>
<comment type="cofactor">
    <cofactor evidence="1">
        <name>Zn(2+)</name>
        <dbReference type="ChEBI" id="CHEBI:29105"/>
    </cofactor>
</comment>
<dbReference type="SUPFAM" id="SSF142695">
    <property type="entry name" value="RibA-like"/>
    <property type="match status" value="1"/>
</dbReference>
<dbReference type="GO" id="GO:0046872">
    <property type="term" value="F:metal ion binding"/>
    <property type="evidence" value="ECO:0007669"/>
    <property type="project" value="UniProtKB-KW"/>
</dbReference>
<keyword evidence="4" id="KW-0686">Riboflavin biosynthesis</keyword>
<dbReference type="GO" id="GO:0005829">
    <property type="term" value="C:cytosol"/>
    <property type="evidence" value="ECO:0007669"/>
    <property type="project" value="TreeGrafter"/>
</dbReference>
<keyword evidence="6" id="KW-0547">Nucleotide-binding</keyword>
<dbReference type="RefSeq" id="WP_184330331.1">
    <property type="nucleotide sequence ID" value="NZ_JACHHZ010000002.1"/>
</dbReference>
<proteinExistence type="predicted"/>
<name>A0A841HJI0_9GAMM</name>
<evidence type="ECO:0000256" key="8">
    <source>
        <dbReference type="ARBA" id="ARBA00022833"/>
    </source>
</evidence>
<dbReference type="Proteomes" id="UP000588068">
    <property type="component" value="Unassembled WGS sequence"/>
</dbReference>
<dbReference type="EMBL" id="JACHHZ010000002">
    <property type="protein sequence ID" value="MBB6092539.1"/>
    <property type="molecule type" value="Genomic_DNA"/>
</dbReference>
<organism evidence="12 13">
    <name type="scientific">Povalibacter uvarum</name>
    <dbReference type="NCBI Taxonomy" id="732238"/>
    <lineage>
        <taxon>Bacteria</taxon>
        <taxon>Pseudomonadati</taxon>
        <taxon>Pseudomonadota</taxon>
        <taxon>Gammaproteobacteria</taxon>
        <taxon>Steroidobacterales</taxon>
        <taxon>Steroidobacteraceae</taxon>
        <taxon>Povalibacter</taxon>
    </lineage>
</organism>
<dbReference type="Gene3D" id="3.40.50.10990">
    <property type="entry name" value="GTP cyclohydrolase II"/>
    <property type="match status" value="1"/>
</dbReference>
<evidence type="ECO:0000256" key="1">
    <source>
        <dbReference type="ARBA" id="ARBA00001947"/>
    </source>
</evidence>
<dbReference type="InterPro" id="IPR032677">
    <property type="entry name" value="GTP_cyclohydro_II"/>
</dbReference>
<dbReference type="GO" id="GO:0009231">
    <property type="term" value="P:riboflavin biosynthetic process"/>
    <property type="evidence" value="ECO:0007669"/>
    <property type="project" value="UniProtKB-UniPathway"/>
</dbReference>
<evidence type="ECO:0000256" key="2">
    <source>
        <dbReference type="ARBA" id="ARBA00004853"/>
    </source>
</evidence>
<dbReference type="GO" id="GO:0003935">
    <property type="term" value="F:GTP cyclohydrolase II activity"/>
    <property type="evidence" value="ECO:0007669"/>
    <property type="project" value="UniProtKB-EC"/>
</dbReference>
<keyword evidence="8" id="KW-0862">Zinc</keyword>